<evidence type="ECO:0008006" key="10">
    <source>
        <dbReference type="Google" id="ProtNLM"/>
    </source>
</evidence>
<dbReference type="Pfam" id="PF00043">
    <property type="entry name" value="GST_C"/>
    <property type="match status" value="1"/>
</dbReference>
<comment type="caution">
    <text evidence="8">The sequence shown here is derived from an EMBL/GenBank/DDBJ whole genome shotgun (WGS) entry which is preliminary data.</text>
</comment>
<gene>
    <name evidence="8" type="ORF">C6P40_004835</name>
</gene>
<sequence>MSLGTLYGVDETRSILPGGLVRAFNLDVKIVARDSEAHVAAGFPTHKVPAFAGPHGFKLQESVAVLFYLISLHDPESPLLGTDLESKAEVLKYVSWGTAELMEPITNVIRILLGRIPFNKKVLDTSNTEIDAYVAELEKRLVDYTYLVGERLTVADLFVATCFYRCVVLTFGKEWRAKHPVFLRWFNTIIKSEYLAYFFKNIKFTDEPVKPPMPAKKEKKPAAEQPKKEVKKEVKKEAEQPAAEQPKPKHPLELLGKPEIALDEWKRCYSNKETREEALPYFWNTFYNDKDWSLWKVEYKYNDELTLTFMSNNLVGGFFNRLSGSTKYMFGCAVVYGENNSNGIVGAFLVRGQDATPAFNVAPDWESYSYSKLDASNPDDRAFVDNMWAWDKPVVVNGESKEIADGKVLK</sequence>
<dbReference type="InterPro" id="IPR001662">
    <property type="entry name" value="EF1B_G_C"/>
</dbReference>
<dbReference type="InterPro" id="IPR036249">
    <property type="entry name" value="Thioredoxin-like_sf"/>
</dbReference>
<evidence type="ECO:0000256" key="2">
    <source>
        <dbReference type="ARBA" id="ARBA00022768"/>
    </source>
</evidence>
<reference evidence="8" key="1">
    <citation type="submission" date="2020-11" db="EMBL/GenBank/DDBJ databases">
        <title>Kefir isolates.</title>
        <authorList>
            <person name="Marcisauskas S."/>
            <person name="Kim Y."/>
            <person name="Blasche S."/>
        </authorList>
    </citation>
    <scope>NUCLEOTIDE SEQUENCE</scope>
    <source>
        <strain evidence="8">Olga-1</strain>
    </source>
</reference>
<dbReference type="Gene3D" id="1.20.1050.10">
    <property type="match status" value="1"/>
</dbReference>
<keyword evidence="3 4" id="KW-0648">Protein biosynthesis</keyword>
<dbReference type="Pfam" id="PF00647">
    <property type="entry name" value="EF1G"/>
    <property type="match status" value="1"/>
</dbReference>
<dbReference type="PROSITE" id="PS50405">
    <property type="entry name" value="GST_CTER"/>
    <property type="match status" value="1"/>
</dbReference>
<dbReference type="InterPro" id="IPR010987">
    <property type="entry name" value="Glutathione-S-Trfase_C-like"/>
</dbReference>
<dbReference type="FunFam" id="1.20.1050.10:FF:000006">
    <property type="entry name" value="Elongation factor 1 gamma"/>
    <property type="match status" value="1"/>
</dbReference>
<evidence type="ECO:0000313" key="9">
    <source>
        <dbReference type="Proteomes" id="UP000697127"/>
    </source>
</evidence>
<dbReference type="Gene3D" id="3.30.70.1010">
    <property type="entry name" value="Translation elongation factor EF1B, gamma chain, conserved domain"/>
    <property type="match status" value="1"/>
</dbReference>
<name>A0A9P6WMC4_9ASCO</name>
<accession>A0A9P6WMC4</accession>
<comment type="pathway">
    <text evidence="1">Protein biosynthesis; polypeptide chain elongation.</text>
</comment>
<evidence type="ECO:0000256" key="5">
    <source>
        <dbReference type="SAM" id="MobiDB-lite"/>
    </source>
</evidence>
<dbReference type="InterPro" id="IPR040079">
    <property type="entry name" value="Glutathione_S-Trfase"/>
</dbReference>
<keyword evidence="2 4" id="KW-0251">Elongation factor</keyword>
<evidence type="ECO:0000256" key="4">
    <source>
        <dbReference type="PROSITE-ProRule" id="PRU00519"/>
    </source>
</evidence>
<feature type="domain" description="EF-1-gamma C-terminal" evidence="6">
    <location>
        <begin position="248"/>
        <end position="410"/>
    </location>
</feature>
<dbReference type="FunFam" id="3.40.30.10:FF:000142">
    <property type="entry name" value="Elongation factor 1 gamma"/>
    <property type="match status" value="1"/>
</dbReference>
<dbReference type="AlphaFoldDB" id="A0A9P6WMC4"/>
<dbReference type="GO" id="GO:0005634">
    <property type="term" value="C:nucleus"/>
    <property type="evidence" value="ECO:0007669"/>
    <property type="project" value="TreeGrafter"/>
</dbReference>
<dbReference type="SMART" id="SM01183">
    <property type="entry name" value="EF1G"/>
    <property type="match status" value="1"/>
</dbReference>
<evidence type="ECO:0000259" key="6">
    <source>
        <dbReference type="PROSITE" id="PS50040"/>
    </source>
</evidence>
<dbReference type="FunFam" id="3.30.70.1010:FF:000001">
    <property type="entry name" value="Elongation factor 1-gamma 1"/>
    <property type="match status" value="1"/>
</dbReference>
<protein>
    <recommendedName>
        <fullName evidence="10">Elongation factor 1-gamma 1</fullName>
    </recommendedName>
</protein>
<dbReference type="PANTHER" id="PTHR43986:SF1">
    <property type="entry name" value="ELONGATION FACTOR 1-GAMMA"/>
    <property type="match status" value="1"/>
</dbReference>
<dbReference type="GO" id="GO:0005085">
    <property type="term" value="F:guanyl-nucleotide exchange factor activity"/>
    <property type="evidence" value="ECO:0007669"/>
    <property type="project" value="UniProtKB-ARBA"/>
</dbReference>
<evidence type="ECO:0000256" key="3">
    <source>
        <dbReference type="ARBA" id="ARBA00022917"/>
    </source>
</evidence>
<feature type="compositionally biased region" description="Basic and acidic residues" evidence="5">
    <location>
        <begin position="220"/>
        <end position="239"/>
    </location>
</feature>
<evidence type="ECO:0000259" key="7">
    <source>
        <dbReference type="PROSITE" id="PS50405"/>
    </source>
</evidence>
<dbReference type="SUPFAM" id="SSF47616">
    <property type="entry name" value="GST C-terminal domain-like"/>
    <property type="match status" value="1"/>
</dbReference>
<dbReference type="PROSITE" id="PS50040">
    <property type="entry name" value="EF1G_C"/>
    <property type="match status" value="1"/>
</dbReference>
<feature type="domain" description="GST C-terminal" evidence="7">
    <location>
        <begin position="83"/>
        <end position="212"/>
    </location>
</feature>
<evidence type="ECO:0000313" key="8">
    <source>
        <dbReference type="EMBL" id="KAG0689579.1"/>
    </source>
</evidence>
<dbReference type="GO" id="GO:0003746">
    <property type="term" value="F:translation elongation factor activity"/>
    <property type="evidence" value="ECO:0007669"/>
    <property type="project" value="UniProtKB-UniRule"/>
</dbReference>
<dbReference type="Gene3D" id="3.40.30.10">
    <property type="entry name" value="Glutaredoxin"/>
    <property type="match status" value="1"/>
</dbReference>
<proteinExistence type="predicted"/>
<dbReference type="CDD" id="cd03181">
    <property type="entry name" value="GST_C_EF1Bgamma_like"/>
    <property type="match status" value="1"/>
</dbReference>
<feature type="region of interest" description="Disordered" evidence="5">
    <location>
        <begin position="210"/>
        <end position="250"/>
    </location>
</feature>
<dbReference type="InterPro" id="IPR036433">
    <property type="entry name" value="EF1B_G_C_sf"/>
</dbReference>
<dbReference type="OrthoDB" id="249703at2759"/>
<dbReference type="PANTHER" id="PTHR43986">
    <property type="entry name" value="ELONGATION FACTOR 1-GAMMA"/>
    <property type="match status" value="1"/>
</dbReference>
<dbReference type="InterPro" id="IPR004046">
    <property type="entry name" value="GST_C"/>
</dbReference>
<dbReference type="InterPro" id="IPR050802">
    <property type="entry name" value="EF-GSTs"/>
</dbReference>
<evidence type="ECO:0000256" key="1">
    <source>
        <dbReference type="ARBA" id="ARBA00004815"/>
    </source>
</evidence>
<keyword evidence="9" id="KW-1185">Reference proteome</keyword>
<dbReference type="SFLD" id="SFLDS00019">
    <property type="entry name" value="Glutathione_Transferase_(cytos"/>
    <property type="match status" value="1"/>
</dbReference>
<dbReference type="EMBL" id="PUHW01000072">
    <property type="protein sequence ID" value="KAG0689579.1"/>
    <property type="molecule type" value="Genomic_DNA"/>
</dbReference>
<dbReference type="SUPFAM" id="SSF52833">
    <property type="entry name" value="Thioredoxin-like"/>
    <property type="match status" value="1"/>
</dbReference>
<dbReference type="Proteomes" id="UP000697127">
    <property type="component" value="Unassembled WGS sequence"/>
</dbReference>
<organism evidence="8 9">
    <name type="scientific">Pichia californica</name>
    <dbReference type="NCBI Taxonomy" id="460514"/>
    <lineage>
        <taxon>Eukaryota</taxon>
        <taxon>Fungi</taxon>
        <taxon>Dikarya</taxon>
        <taxon>Ascomycota</taxon>
        <taxon>Saccharomycotina</taxon>
        <taxon>Pichiomycetes</taxon>
        <taxon>Pichiales</taxon>
        <taxon>Pichiaceae</taxon>
        <taxon>Pichia</taxon>
    </lineage>
</organism>
<dbReference type="GO" id="GO:0005737">
    <property type="term" value="C:cytoplasm"/>
    <property type="evidence" value="ECO:0007669"/>
    <property type="project" value="TreeGrafter"/>
</dbReference>
<dbReference type="InterPro" id="IPR036282">
    <property type="entry name" value="Glutathione-S-Trfase_C_sf"/>
</dbReference>
<dbReference type="SUPFAM" id="SSF89942">
    <property type="entry name" value="eEF1-gamma domain"/>
    <property type="match status" value="1"/>
</dbReference>